<dbReference type="OrthoDB" id="7871431at2"/>
<dbReference type="EMBL" id="CP009048">
    <property type="protein sequence ID" value="AIL61343.1"/>
    <property type="molecule type" value="Genomic_DNA"/>
</dbReference>
<sequence length="63" mass="7137">MKALPVCLYCQHSNPPQGVTCEQCGMPLPASQAHAAARRQLRFLWFCIGLTLFCVVMVFWLPR</sequence>
<accession>A0A077F787</accession>
<reference evidence="3" key="2">
    <citation type="submission" date="2019-12" db="EMBL/GenBank/DDBJ databases">
        <title>Hybrid Genome Assemblies of two High G+C Isolates from Undergraduate Microbiology Courses.</title>
        <authorList>
            <person name="Ne Ville C.J."/>
            <person name="Enright D."/>
            <person name="Hernandez I."/>
            <person name="Dodsworth J."/>
            <person name="Orwin P.M."/>
        </authorList>
    </citation>
    <scope>NUCLEOTIDE SEQUENCE [LARGE SCALE GENOMIC DNA]</scope>
    <source>
        <strain evidence="3">Neo</strain>
    </source>
</reference>
<name>A0A077F787_9PSED</name>
<evidence type="ECO:0000256" key="1">
    <source>
        <dbReference type="SAM" id="Phobius"/>
    </source>
</evidence>
<reference evidence="2" key="1">
    <citation type="submission" date="2014-07" db="EMBL/GenBank/DDBJ databases">
        <authorList>
            <person name="Lee K."/>
            <person name="Lim J.Y."/>
            <person name="Hwang I."/>
        </authorList>
    </citation>
    <scope>NUCLEOTIDE SEQUENCE [LARGE SCALE GENOMIC DNA]</scope>
    <source>
        <strain evidence="2">KL28</strain>
    </source>
</reference>
<dbReference type="EMBL" id="CP046621">
    <property type="protein sequence ID" value="QGW77168.1"/>
    <property type="molecule type" value="Genomic_DNA"/>
</dbReference>
<dbReference type="HOGENOM" id="CLU_192281_0_0_6"/>
<evidence type="ECO:0000313" key="2">
    <source>
        <dbReference type="EMBL" id="AIL61343.1"/>
    </source>
</evidence>
<dbReference type="KEGG" id="palk:PSAKL28_21220"/>
<dbReference type="Proteomes" id="UP000426235">
    <property type="component" value="Chromosome"/>
</dbReference>
<feature type="transmembrane region" description="Helical" evidence="1">
    <location>
        <begin position="43"/>
        <end position="61"/>
    </location>
</feature>
<dbReference type="Proteomes" id="UP000028931">
    <property type="component" value="Chromosome"/>
</dbReference>
<gene>
    <name evidence="3" type="ORF">GPJ81_10915</name>
    <name evidence="2" type="ORF">PSAKL28_21220</name>
</gene>
<evidence type="ECO:0000313" key="4">
    <source>
        <dbReference type="Proteomes" id="UP000028931"/>
    </source>
</evidence>
<dbReference type="AlphaFoldDB" id="A0A077F787"/>
<dbReference type="RefSeq" id="WP_038609987.1">
    <property type="nucleotide sequence ID" value="NZ_CP009048.1"/>
</dbReference>
<evidence type="ECO:0000313" key="5">
    <source>
        <dbReference type="Proteomes" id="UP000426235"/>
    </source>
</evidence>
<keyword evidence="1" id="KW-1133">Transmembrane helix</keyword>
<proteinExistence type="predicted"/>
<organism evidence="2 4">
    <name type="scientific">Pseudomonas alkylphenolica</name>
    <dbReference type="NCBI Taxonomy" id="237609"/>
    <lineage>
        <taxon>Bacteria</taxon>
        <taxon>Pseudomonadati</taxon>
        <taxon>Pseudomonadota</taxon>
        <taxon>Gammaproteobacteria</taxon>
        <taxon>Pseudomonadales</taxon>
        <taxon>Pseudomonadaceae</taxon>
        <taxon>Pseudomonas</taxon>
    </lineage>
</organism>
<keyword evidence="5" id="KW-1185">Reference proteome</keyword>
<keyword evidence="1" id="KW-0812">Transmembrane</keyword>
<evidence type="ECO:0000313" key="3">
    <source>
        <dbReference type="EMBL" id="QGW77168.1"/>
    </source>
</evidence>
<protein>
    <submittedName>
        <fullName evidence="2">Denitrification-related protein elicited by NO, DnrP</fullName>
    </submittedName>
    <submittedName>
        <fullName evidence="3">Protein DnrP</fullName>
    </submittedName>
</protein>
<keyword evidence="1" id="KW-0472">Membrane</keyword>